<feature type="domain" description="Outer membrane protein beta-barrel" evidence="5">
    <location>
        <begin position="399"/>
        <end position="804"/>
    </location>
</feature>
<dbReference type="InterPro" id="IPR012910">
    <property type="entry name" value="Plug_dom"/>
</dbReference>
<dbReference type="Pfam" id="PF13620">
    <property type="entry name" value="CarboxypepD_reg"/>
    <property type="match status" value="1"/>
</dbReference>
<evidence type="ECO:0000313" key="7">
    <source>
        <dbReference type="Proteomes" id="UP001597197"/>
    </source>
</evidence>
<evidence type="ECO:0000259" key="4">
    <source>
        <dbReference type="Pfam" id="PF07715"/>
    </source>
</evidence>
<dbReference type="InterPro" id="IPR008969">
    <property type="entry name" value="CarboxyPept-like_regulatory"/>
</dbReference>
<evidence type="ECO:0000313" key="6">
    <source>
        <dbReference type="EMBL" id="MFD1875668.1"/>
    </source>
</evidence>
<dbReference type="Pfam" id="PF07715">
    <property type="entry name" value="Plug"/>
    <property type="match status" value="1"/>
</dbReference>
<feature type="domain" description="TonB-dependent receptor plug" evidence="4">
    <location>
        <begin position="163"/>
        <end position="241"/>
    </location>
</feature>
<keyword evidence="3" id="KW-0998">Cell outer membrane</keyword>
<evidence type="ECO:0000256" key="3">
    <source>
        <dbReference type="ARBA" id="ARBA00023237"/>
    </source>
</evidence>
<dbReference type="Proteomes" id="UP001597197">
    <property type="component" value="Unassembled WGS sequence"/>
</dbReference>
<dbReference type="InterPro" id="IPR041700">
    <property type="entry name" value="OMP_b-brl_3"/>
</dbReference>
<name>A0ABW4R1B4_9BACT</name>
<dbReference type="PANTHER" id="PTHR40980:SF4">
    <property type="entry name" value="TONB-DEPENDENT RECEPTOR-LIKE BETA-BARREL DOMAIN-CONTAINING PROTEIN"/>
    <property type="match status" value="1"/>
</dbReference>
<evidence type="ECO:0000256" key="1">
    <source>
        <dbReference type="ARBA" id="ARBA00004442"/>
    </source>
</evidence>
<sequence length="828" mass="90493">MNYQVKSLATIGLRITGCLRGVGYLGWFSLVATGLLPGPLLAQGSGRVSGTLLDQRTRQPLPFANVLLLRRSDSTLVGNTQTAENGTFALTDLALGRYVVRAQALGYQPARRAATLDAVAPVVRLGEWLVAPSAVQLSGVVVQGEKAAMVNELGKTVLNVDKDLNSAGGTAADILQKVPSVAVDDNGQVSLRGNASVTLYLDGKPAPPNLRLDQLPASRLETIEVITNPGAQYAAQGTGGIINLVQKKQTQPGWNGDALATVGTREKYTGSLSGNRQVGKFNFSGTLDGLSNLFHGSSSLQQVATVDGRTTRTDQTGASTRLQTNHSLRLGVDYAFSDEQRVSLTAQYYAEKYRTMQDFATLLARDPTPAFLLRNQNTQADNLQGSRVSGTYRRTWAASPGRELTASASYYLDIGTVTTQQRVLDGPASYASNARQQFLDVTIQMPSMQVDYVHPLDEKRRWEAGVKTDALLTPGTSDYAVQATPGGDFVRRDTGSYRYTYRQLIPQAYGSYRHKAELWEYQAGLRVEFTGLAAQVLPTGTARQRILNLFPSVTVAPTLPHDQRLQLSYSRRVNRPNFLQVIPLPFYSDARNYVVGNVDLRPEYVHVVELAHQLTWHATTLNTTLFGRFASQSIQSLRTIDTLATRRSGQPDFITRTSYANFGHTASYGLEISLTQTVTKWWKLTANGSYYRNQIASYSGDGTRAGFTGTAYLLNQFSPTKTLALQLSGEYRAPLVVPQGRLLAMYGVDVALRQRLFGDRAALTLRVSDLFNTRRQYTQLAAEGLATDLQTKYETRVGYLGFSWFLGGHKATSNLEDQPRGDTGGLGG</sequence>
<dbReference type="PANTHER" id="PTHR40980">
    <property type="entry name" value="PLUG DOMAIN-CONTAINING PROTEIN"/>
    <property type="match status" value="1"/>
</dbReference>
<dbReference type="RefSeq" id="WP_382318597.1">
    <property type="nucleotide sequence ID" value="NZ_JBHUFD010000019.1"/>
</dbReference>
<keyword evidence="2" id="KW-0472">Membrane</keyword>
<accession>A0ABW4R1B4</accession>
<organism evidence="6 7">
    <name type="scientific">Hymenobacter bucti</name>
    <dbReference type="NCBI Taxonomy" id="1844114"/>
    <lineage>
        <taxon>Bacteria</taxon>
        <taxon>Pseudomonadati</taxon>
        <taxon>Bacteroidota</taxon>
        <taxon>Cytophagia</taxon>
        <taxon>Cytophagales</taxon>
        <taxon>Hymenobacteraceae</taxon>
        <taxon>Hymenobacter</taxon>
    </lineage>
</organism>
<dbReference type="InterPro" id="IPR037066">
    <property type="entry name" value="Plug_dom_sf"/>
</dbReference>
<proteinExistence type="predicted"/>
<dbReference type="Gene3D" id="2.40.170.20">
    <property type="entry name" value="TonB-dependent receptor, beta-barrel domain"/>
    <property type="match status" value="1"/>
</dbReference>
<comment type="subcellular location">
    <subcellularLocation>
        <location evidence="1">Cell outer membrane</location>
    </subcellularLocation>
</comment>
<dbReference type="SUPFAM" id="SSF49464">
    <property type="entry name" value="Carboxypeptidase regulatory domain-like"/>
    <property type="match status" value="1"/>
</dbReference>
<dbReference type="InterPro" id="IPR036942">
    <property type="entry name" value="Beta-barrel_TonB_sf"/>
</dbReference>
<evidence type="ECO:0000256" key="2">
    <source>
        <dbReference type="ARBA" id="ARBA00023136"/>
    </source>
</evidence>
<dbReference type="Gene3D" id="2.60.40.1120">
    <property type="entry name" value="Carboxypeptidase-like, regulatory domain"/>
    <property type="match status" value="1"/>
</dbReference>
<protein>
    <submittedName>
        <fullName evidence="6">Outer membrane beta-barrel protein</fullName>
    </submittedName>
</protein>
<gene>
    <name evidence="6" type="ORF">ACFSDX_24770</name>
</gene>
<keyword evidence="7" id="KW-1185">Reference proteome</keyword>
<dbReference type="Pfam" id="PF14905">
    <property type="entry name" value="OMP_b-brl_3"/>
    <property type="match status" value="1"/>
</dbReference>
<dbReference type="SUPFAM" id="SSF56935">
    <property type="entry name" value="Porins"/>
    <property type="match status" value="1"/>
</dbReference>
<dbReference type="Gene3D" id="2.170.130.10">
    <property type="entry name" value="TonB-dependent receptor, plug domain"/>
    <property type="match status" value="1"/>
</dbReference>
<comment type="caution">
    <text evidence="6">The sequence shown here is derived from an EMBL/GenBank/DDBJ whole genome shotgun (WGS) entry which is preliminary data.</text>
</comment>
<evidence type="ECO:0000259" key="5">
    <source>
        <dbReference type="Pfam" id="PF14905"/>
    </source>
</evidence>
<reference evidence="7" key="1">
    <citation type="journal article" date="2019" name="Int. J. Syst. Evol. Microbiol.">
        <title>The Global Catalogue of Microorganisms (GCM) 10K type strain sequencing project: providing services to taxonomists for standard genome sequencing and annotation.</title>
        <authorList>
            <consortium name="The Broad Institute Genomics Platform"/>
            <consortium name="The Broad Institute Genome Sequencing Center for Infectious Disease"/>
            <person name="Wu L."/>
            <person name="Ma J."/>
        </authorList>
    </citation>
    <scope>NUCLEOTIDE SEQUENCE [LARGE SCALE GENOMIC DNA]</scope>
    <source>
        <strain evidence="7">CGMCC 1.15795</strain>
    </source>
</reference>
<dbReference type="EMBL" id="JBHUFD010000019">
    <property type="protein sequence ID" value="MFD1875668.1"/>
    <property type="molecule type" value="Genomic_DNA"/>
</dbReference>